<dbReference type="PANTHER" id="PTHR16915">
    <property type="entry name" value="IMMEDIATE EARLY RESPONSE 3"/>
    <property type="match status" value="1"/>
</dbReference>
<dbReference type="CTD" id="8870"/>
<dbReference type="GO" id="GO:0043066">
    <property type="term" value="P:negative regulation of apoptotic process"/>
    <property type="evidence" value="ECO:0007669"/>
    <property type="project" value="InterPro"/>
</dbReference>
<dbReference type="InParanoid" id="A0A6J2WT95"/>
<dbReference type="AlphaFoldDB" id="A0A6J2WT95"/>
<name>A0A6J2WT95_CHACN</name>
<dbReference type="OrthoDB" id="9949267at2759"/>
<keyword evidence="1" id="KW-1185">Reference proteome</keyword>
<dbReference type="InterPro" id="IPR024829">
    <property type="entry name" value="IEX-1"/>
</dbReference>
<gene>
    <name evidence="2" type="primary">ier3</name>
</gene>
<reference evidence="2" key="1">
    <citation type="submission" date="2025-08" db="UniProtKB">
        <authorList>
            <consortium name="RefSeq"/>
        </authorList>
    </citation>
    <scope>IDENTIFICATION</scope>
</reference>
<proteinExistence type="predicted"/>
<dbReference type="GeneID" id="115827698"/>
<dbReference type="PANTHER" id="PTHR16915:SF0">
    <property type="entry name" value="RADIATION-INDUCIBLE IMMEDIATE-EARLY GENE IEX-1"/>
    <property type="match status" value="1"/>
</dbReference>
<evidence type="ECO:0000313" key="1">
    <source>
        <dbReference type="Proteomes" id="UP000504632"/>
    </source>
</evidence>
<evidence type="ECO:0000313" key="2">
    <source>
        <dbReference type="RefSeq" id="XP_030647462.1"/>
    </source>
</evidence>
<accession>A0A6J2WT95</accession>
<sequence>MFSRSNSMVLSLPTNNFYQASFDFKTMPRSTEPEIFTFERVPAHVPQRSAPVRPKRRNARVLYPQKVRKYLPPAEKSPAKRWLLILCLVVFMQIYTEDSLETQVAATDATDAFCDGQCLQYNVLTFQSAEEQARQMTGSLEELTLKSQEPTTDEENTVIEQLLNTTCPSLEDELTTMYEQSTRNGYVVALLYPVYHRLGSEK</sequence>
<dbReference type="Proteomes" id="UP000504632">
    <property type="component" value="Chromosome 14"/>
</dbReference>
<protein>
    <submittedName>
        <fullName evidence="2">Radiation-inducible immediate-early gene IEX-1</fullName>
    </submittedName>
</protein>
<dbReference type="PRINTS" id="PR02100">
    <property type="entry name" value="GENEIEX1"/>
</dbReference>
<dbReference type="RefSeq" id="XP_030647462.1">
    <property type="nucleotide sequence ID" value="XM_030791602.1"/>
</dbReference>
<organism evidence="1 2">
    <name type="scientific">Chanos chanos</name>
    <name type="common">Milkfish</name>
    <name type="synonym">Mugil chanos</name>
    <dbReference type="NCBI Taxonomy" id="29144"/>
    <lineage>
        <taxon>Eukaryota</taxon>
        <taxon>Metazoa</taxon>
        <taxon>Chordata</taxon>
        <taxon>Craniata</taxon>
        <taxon>Vertebrata</taxon>
        <taxon>Euteleostomi</taxon>
        <taxon>Actinopterygii</taxon>
        <taxon>Neopterygii</taxon>
        <taxon>Teleostei</taxon>
        <taxon>Ostariophysi</taxon>
        <taxon>Gonorynchiformes</taxon>
        <taxon>Chanidae</taxon>
        <taxon>Chanos</taxon>
    </lineage>
</organism>